<comment type="caution">
    <text evidence="2">The sequence shown here is derived from an EMBL/GenBank/DDBJ whole genome shotgun (WGS) entry which is preliminary data.</text>
</comment>
<keyword evidence="3" id="KW-1185">Reference proteome</keyword>
<protein>
    <submittedName>
        <fullName evidence="2">Uncharacterized protein</fullName>
    </submittedName>
</protein>
<sequence length="265" mass="28194">MAVHEKLSILSQPTQAELPIPSSLDNNKLRFVRQVASILKPVRLEKIRQTDAIASVLAKRFSVGVFASISSSRENAQFTLEGFSRGGVKSLMDRIPNFNGSNTPHLSRENKYALSGVDVKILNQFAVHAAYGHSSYLKGEIRGVMYEYGKQIVKTSTLAGLVIQDPHNKGKVDTGIANKQKSLAQGEQSPQLAVNVSTTGGVAEENKSSETTSSAVDDEAATGELQVDAASTGKVAAAPGHEAHTVVDTVTNGAFDSAKLSSDEK</sequence>
<evidence type="ECO:0000313" key="2">
    <source>
        <dbReference type="EMBL" id="KAF4634567.1"/>
    </source>
</evidence>
<gene>
    <name evidence="2" type="ORF">G7Y89_g3531</name>
</gene>
<evidence type="ECO:0000256" key="1">
    <source>
        <dbReference type="SAM" id="MobiDB-lite"/>
    </source>
</evidence>
<accession>A0A8H4RU53</accession>
<evidence type="ECO:0000313" key="3">
    <source>
        <dbReference type="Proteomes" id="UP000566819"/>
    </source>
</evidence>
<organism evidence="2 3">
    <name type="scientific">Cudoniella acicularis</name>
    <dbReference type="NCBI Taxonomy" id="354080"/>
    <lineage>
        <taxon>Eukaryota</taxon>
        <taxon>Fungi</taxon>
        <taxon>Dikarya</taxon>
        <taxon>Ascomycota</taxon>
        <taxon>Pezizomycotina</taxon>
        <taxon>Leotiomycetes</taxon>
        <taxon>Helotiales</taxon>
        <taxon>Tricladiaceae</taxon>
        <taxon>Cudoniella</taxon>
    </lineage>
</organism>
<proteinExistence type="predicted"/>
<name>A0A8H4RU53_9HELO</name>
<dbReference type="AlphaFoldDB" id="A0A8H4RU53"/>
<feature type="region of interest" description="Disordered" evidence="1">
    <location>
        <begin position="200"/>
        <end position="225"/>
    </location>
</feature>
<reference evidence="2 3" key="1">
    <citation type="submission" date="2020-03" db="EMBL/GenBank/DDBJ databases">
        <title>Draft Genome Sequence of Cudoniella acicularis.</title>
        <authorList>
            <person name="Buettner E."/>
            <person name="Kellner H."/>
        </authorList>
    </citation>
    <scope>NUCLEOTIDE SEQUENCE [LARGE SCALE GENOMIC DNA]</scope>
    <source>
        <strain evidence="2 3">DSM 108380</strain>
    </source>
</reference>
<dbReference type="Proteomes" id="UP000566819">
    <property type="component" value="Unassembled WGS sequence"/>
</dbReference>
<dbReference type="EMBL" id="JAAMPI010000175">
    <property type="protein sequence ID" value="KAF4634567.1"/>
    <property type="molecule type" value="Genomic_DNA"/>
</dbReference>